<dbReference type="SUPFAM" id="SSF55874">
    <property type="entry name" value="ATPase domain of HSP90 chaperone/DNA topoisomerase II/histidine kinase"/>
    <property type="match status" value="1"/>
</dbReference>
<dbReference type="OMA" id="IEIKRPM"/>
<sequence length="691" mass="79701">MGLISLSLHYIYYLLVPVKMSKINIDRIVKDIKSKTTSLTPVIEAVCNSIDAIGSERTDGIIDIIVKRSGQQSLELDTTHTLSDIISIDVIDNGIGFTEENKNSFDTYRSGFKMSKGGKGFGRFMYLKYFYHVSIESIFYEEGKYKQRSFTFGHADEIIENEQIVDIESDSDLHTGTVLHLSSIKSFDLDKGLEVIARKLVERLLVFFVTGGEYTPKITIKEENGSNSIVLNNYIGDNSDIQQIGKEEEFTIKGREDEWDFVVKIYKIYYSAITNKICLTANFREVTESALHNYVPEFKETMFEITEHGTQKNYMIKAYVQGKYLDENVTTERDGFNFGKEDDIYSDLSEKQIMKTTSLIIKTYFSEDIEKRYNDKKQKVEHYVYTTAPWNKTLLKDVDMESIPIGVSEFDLEMRFQKIKFDKEQNARIALKELQDKYSSGDESCDSALEDEANKILKNVTETAKNDLAHYVCQRRRIIELFDDLRKRIDGGKSHKESEMHNLIFPMIKDDREIGYEDHNLWLLDERFNFTQYIASDKVISSSDHKEPDLAIFYESGLFYRNGDNAITSPIAIVEFKRPKRTSYPDEENPINQALRYAGKILAGKYEMPKGVEEVIVDKSVTPVYIYIVCDIVPKIEEFADLAGLAISPDKQGYFGYNPKYNAYIEIKSFKKVIDDAKMRNQIFFKKLGLL</sequence>
<organism evidence="1 2">
    <name type="scientific">Prevotella intermedia</name>
    <dbReference type="NCBI Taxonomy" id="28131"/>
    <lineage>
        <taxon>Bacteria</taxon>
        <taxon>Pseudomonadati</taxon>
        <taxon>Bacteroidota</taxon>
        <taxon>Bacteroidia</taxon>
        <taxon>Bacteroidales</taxon>
        <taxon>Prevotellaceae</taxon>
        <taxon>Prevotella</taxon>
    </lineage>
</organism>
<dbReference type="InterPro" id="IPR036890">
    <property type="entry name" value="HATPase_C_sf"/>
</dbReference>
<gene>
    <name evidence="1" type="ORF">PI172_1753</name>
</gene>
<proteinExistence type="predicted"/>
<dbReference type="RefSeq" id="WP_014709488.1">
    <property type="nucleotide sequence ID" value="NZ_AP014925.1"/>
</dbReference>
<dbReference type="Gene3D" id="3.30.565.10">
    <property type="entry name" value="Histidine kinase-like ATPase, C-terminal domain"/>
    <property type="match status" value="1"/>
</dbReference>
<accession>A0AAD1BJV3</accession>
<dbReference type="EMBL" id="AP014925">
    <property type="protein sequence ID" value="BAR96481.1"/>
    <property type="molecule type" value="Genomic_DNA"/>
</dbReference>
<dbReference type="Proteomes" id="UP000067008">
    <property type="component" value="Chromosome 2"/>
</dbReference>
<evidence type="ECO:0000313" key="1">
    <source>
        <dbReference type="EMBL" id="BAR96481.1"/>
    </source>
</evidence>
<name>A0AAD1BJV3_PREIN</name>
<reference evidence="1 2" key="1">
    <citation type="submission" date="2015-07" db="EMBL/GenBank/DDBJ databases">
        <title>Complete genome sequence of Prevotella intermedia strain 17-2.</title>
        <authorList>
            <person name="Nambu T."/>
        </authorList>
    </citation>
    <scope>NUCLEOTIDE SEQUENCE [LARGE SCALE GENOMIC DNA]</scope>
    <source>
        <strain evidence="1 2">17-2</strain>
    </source>
</reference>
<dbReference type="AlphaFoldDB" id="A0AAD1BJV3"/>
<evidence type="ECO:0000313" key="2">
    <source>
        <dbReference type="Proteomes" id="UP000067008"/>
    </source>
</evidence>
<protein>
    <submittedName>
        <fullName evidence="1">ATPase, putative</fullName>
    </submittedName>
</protein>